<accession>V5YQ67</accession>
<dbReference type="EMBL" id="AB853026">
    <property type="protein sequence ID" value="BAO19071.1"/>
    <property type="molecule type" value="Genomic_DNA"/>
</dbReference>
<dbReference type="CDD" id="cd16387">
    <property type="entry name" value="ParB_N_Srx"/>
    <property type="match status" value="1"/>
</dbReference>
<organism evidence="1">
    <name type="scientific">Burkholderia sp. M701</name>
    <dbReference type="NCBI Taxonomy" id="326454"/>
    <lineage>
        <taxon>Bacteria</taxon>
        <taxon>Pseudomonadati</taxon>
        <taxon>Pseudomonadota</taxon>
        <taxon>Betaproteobacteria</taxon>
        <taxon>Burkholderiales</taxon>
        <taxon>Burkholderiaceae</taxon>
        <taxon>Burkholderia</taxon>
    </lineage>
</organism>
<evidence type="ECO:0008006" key="2">
    <source>
        <dbReference type="Google" id="ProtNLM"/>
    </source>
</evidence>
<name>V5YQ67_9BURK</name>
<evidence type="ECO:0000313" key="1">
    <source>
        <dbReference type="EMBL" id="BAO19071.1"/>
    </source>
</evidence>
<proteinExistence type="predicted"/>
<reference evidence="1" key="1">
    <citation type="journal article" date="2014" name="Microbiology">
        <title>A 2,4-dichlorophenoxyacetic acid degradation plasmid pM7012 discloses distribution of an unclassified megaplasmid group across bacterial species.</title>
        <authorList>
            <person name="Sakai Y."/>
            <person name="Ogawa N."/>
            <person name="Shimomura Y."/>
            <person name="Fujii T."/>
        </authorList>
    </citation>
    <scope>NUCLEOTIDE SEQUENCE</scope>
    <source>
        <strain evidence="1">M701</strain>
    </source>
</reference>
<dbReference type="RefSeq" id="WP_023842614.1">
    <property type="nucleotide sequence ID" value="NC_022995.1"/>
</dbReference>
<keyword evidence="1" id="KW-0614">Plasmid</keyword>
<sequence length="343" mass="37959">MNQIVKAESDAQQLLLPTIAPLVSGNLKNAMKEAGNGSSDLWKITDPFAIKILDNYNVRERDAAYEAYVDWLTGQMMDPEIGFKREFAITVLIVRREDGDEIVLKNGHRRLEAARRAVKAGAKHVVVYAIAPQSGMSEEDMIADLEISNSENTALSEYERAKLCKLMYVYLPEPAEIAKKFGWLKKDKFKPNELGKPDTQRVEGLLMLINGPFVIREFVRTGQVAPTLAIKLMRKHGDKAVKIIEGMVQRAQATGKTKASPKHMTGAGIRKAVTKSAPRMHKAIFGITEDPAWSQLAPDTRKEIEAILAEIKKAEEAESKITDIVDAKFTPKDSNTSTALAAA</sequence>
<protein>
    <recommendedName>
        <fullName evidence="2">ParB/Sulfiredoxin domain-containing protein</fullName>
    </recommendedName>
</protein>
<geneLocation type="plasmid" evidence="1">
    <name>pM7012</name>
</geneLocation>
<reference evidence="1" key="2">
    <citation type="submission" date="2024-06" db="EMBL/GenBank/DDBJ databases">
        <authorList>
            <person name="Sakai Y."/>
            <person name="Fujii T."/>
        </authorList>
    </citation>
    <scope>NUCLEOTIDE SEQUENCE</scope>
    <source>
        <strain evidence="1">M701</strain>
        <plasmid evidence="1">pM7012</plasmid>
    </source>
</reference>
<dbReference type="AlphaFoldDB" id="V5YQ67"/>